<comment type="similarity">
    <text evidence="5 19">Belongs to the pyruvate kinase family.</text>
</comment>
<feature type="domain" description="Pyruvate kinase C-terminal" evidence="22">
    <location>
        <begin position="371"/>
        <end position="482"/>
    </location>
</feature>
<dbReference type="FunFam" id="3.20.20.60:FF:000025">
    <property type="entry name" value="Pyruvate kinase"/>
    <property type="match status" value="1"/>
</dbReference>
<dbReference type="PATRIC" id="fig|1608419.3.peg.754"/>
<evidence type="ECO:0000256" key="12">
    <source>
        <dbReference type="ARBA" id="ARBA00022840"/>
    </source>
</evidence>
<keyword evidence="12" id="KW-0067">ATP-binding</keyword>
<evidence type="ECO:0000256" key="16">
    <source>
        <dbReference type="ARBA" id="ARBA00023317"/>
    </source>
</evidence>
<protein>
    <recommendedName>
        <fullName evidence="7 18">Pyruvate kinase</fullName>
        <ecNumber evidence="7 18">2.7.1.40</ecNumber>
    </recommendedName>
</protein>
<keyword evidence="15 19" id="KW-0324">Glycolysis</keyword>
<evidence type="ECO:0000313" key="24">
    <source>
        <dbReference type="Proteomes" id="UP000035037"/>
    </source>
</evidence>
<evidence type="ECO:0000256" key="3">
    <source>
        <dbReference type="ARBA" id="ARBA00004997"/>
    </source>
</evidence>
<dbReference type="GO" id="GO:0004743">
    <property type="term" value="F:pyruvate kinase activity"/>
    <property type="evidence" value="ECO:0007669"/>
    <property type="project" value="UniProtKB-UniRule"/>
</dbReference>
<dbReference type="GO" id="GO:0016301">
    <property type="term" value="F:kinase activity"/>
    <property type="evidence" value="ECO:0007669"/>
    <property type="project" value="UniProtKB-KW"/>
</dbReference>
<dbReference type="AlphaFoldDB" id="A0A0G8ATB4"/>
<evidence type="ECO:0000256" key="17">
    <source>
        <dbReference type="ARBA" id="ARBA00048152"/>
    </source>
</evidence>
<evidence type="ECO:0000256" key="11">
    <source>
        <dbReference type="ARBA" id="ARBA00022777"/>
    </source>
</evidence>
<evidence type="ECO:0000256" key="5">
    <source>
        <dbReference type="ARBA" id="ARBA00008663"/>
    </source>
</evidence>
<dbReference type="PANTHER" id="PTHR11817">
    <property type="entry name" value="PYRUVATE KINASE"/>
    <property type="match status" value="1"/>
</dbReference>
<dbReference type="EMBL" id="JYFQ01000160">
    <property type="protein sequence ID" value="KKZ10954.1"/>
    <property type="molecule type" value="Genomic_DNA"/>
</dbReference>
<dbReference type="InterPro" id="IPR011037">
    <property type="entry name" value="Pyrv_Knase-like_insert_dom_sf"/>
</dbReference>
<evidence type="ECO:0000256" key="6">
    <source>
        <dbReference type="ARBA" id="ARBA00011881"/>
    </source>
</evidence>
<dbReference type="Gene3D" id="3.40.1380.20">
    <property type="entry name" value="Pyruvate kinase, C-terminal domain"/>
    <property type="match status" value="1"/>
</dbReference>
<dbReference type="UniPathway" id="UPA00109">
    <property type="reaction ID" value="UER00188"/>
</dbReference>
<dbReference type="InterPro" id="IPR001697">
    <property type="entry name" value="Pyr_Knase"/>
</dbReference>
<dbReference type="SUPFAM" id="SSF51621">
    <property type="entry name" value="Phosphoenolpyruvate/pyruvate domain"/>
    <property type="match status" value="1"/>
</dbReference>
<evidence type="ECO:0000256" key="13">
    <source>
        <dbReference type="ARBA" id="ARBA00022842"/>
    </source>
</evidence>
<comment type="cofactor">
    <cofactor evidence="2">
        <name>K(+)</name>
        <dbReference type="ChEBI" id="CHEBI:29103"/>
    </cofactor>
</comment>
<evidence type="ECO:0000256" key="9">
    <source>
        <dbReference type="ARBA" id="ARBA00022723"/>
    </source>
</evidence>
<evidence type="ECO:0000256" key="15">
    <source>
        <dbReference type="ARBA" id="ARBA00023152"/>
    </source>
</evidence>
<keyword evidence="9" id="KW-0479">Metal-binding</keyword>
<dbReference type="PRINTS" id="PR01050">
    <property type="entry name" value="PYRUVTKNASE"/>
</dbReference>
<dbReference type="GO" id="GO:0005524">
    <property type="term" value="F:ATP binding"/>
    <property type="evidence" value="ECO:0007669"/>
    <property type="project" value="UniProtKB-KW"/>
</dbReference>
<evidence type="ECO:0000256" key="8">
    <source>
        <dbReference type="ARBA" id="ARBA00022679"/>
    </source>
</evidence>
<dbReference type="Pfam" id="PF00224">
    <property type="entry name" value="PK"/>
    <property type="match status" value="1"/>
</dbReference>
<dbReference type="InterPro" id="IPR015813">
    <property type="entry name" value="Pyrv/PenolPyrv_kinase-like_dom"/>
</dbReference>
<dbReference type="SUPFAM" id="SSF52935">
    <property type="entry name" value="PK C-terminal domain-like"/>
    <property type="match status" value="1"/>
</dbReference>
<dbReference type="Gene3D" id="3.20.20.60">
    <property type="entry name" value="Phosphoenolpyruvate-binding domains"/>
    <property type="match status" value="1"/>
</dbReference>
<dbReference type="InterPro" id="IPR040442">
    <property type="entry name" value="Pyrv_kinase-like_dom_sf"/>
</dbReference>
<reference evidence="23 24" key="1">
    <citation type="submission" date="2015-02" db="EMBL/GenBank/DDBJ databases">
        <authorList>
            <person name="Slaby B."/>
            <person name="Hentschel U."/>
        </authorList>
    </citation>
    <scope>NUCLEOTIDE SEQUENCE [LARGE SCALE GENOMIC DNA]</scope>
    <source>
        <strain evidence="23">15L</strain>
    </source>
</reference>
<keyword evidence="11 19" id="KW-0418">Kinase</keyword>
<dbReference type="SUPFAM" id="SSF50800">
    <property type="entry name" value="PK beta-barrel domain-like"/>
    <property type="match status" value="1"/>
</dbReference>
<keyword evidence="8 19" id="KW-0808">Transferase</keyword>
<reference evidence="23 24" key="2">
    <citation type="submission" date="2015-05" db="EMBL/GenBank/DDBJ databases">
        <title>Lifestyle Evolution in Cyanobacterial Symbionts of Sponges.</title>
        <authorList>
            <person name="Burgsdorf I."/>
            <person name="Slaby B.M."/>
            <person name="Handley K.M."/>
            <person name="Haber M."/>
            <person name="Blom J."/>
            <person name="Marshall C.W."/>
            <person name="Gilbert J.A."/>
            <person name="Hentschel U."/>
            <person name="Steindler L."/>
        </authorList>
    </citation>
    <scope>NUCLEOTIDE SEQUENCE [LARGE SCALE GENOMIC DNA]</scope>
    <source>
        <strain evidence="23">15L</strain>
    </source>
</reference>
<feature type="domain" description="Pyruvate kinase barrel" evidence="20">
    <location>
        <begin position="19"/>
        <end position="341"/>
    </location>
</feature>
<evidence type="ECO:0000259" key="20">
    <source>
        <dbReference type="Pfam" id="PF00224"/>
    </source>
</evidence>
<keyword evidence="16 23" id="KW-0670">Pyruvate</keyword>
<dbReference type="NCBIfam" id="NF004491">
    <property type="entry name" value="PRK05826.1"/>
    <property type="match status" value="1"/>
</dbReference>
<dbReference type="GO" id="GO:0030955">
    <property type="term" value="F:potassium ion binding"/>
    <property type="evidence" value="ECO:0007669"/>
    <property type="project" value="UniProtKB-UniRule"/>
</dbReference>
<evidence type="ECO:0000256" key="2">
    <source>
        <dbReference type="ARBA" id="ARBA00001958"/>
    </source>
</evidence>
<evidence type="ECO:0000256" key="19">
    <source>
        <dbReference type="RuleBase" id="RU000504"/>
    </source>
</evidence>
<dbReference type="EC" id="2.7.1.40" evidence="7 18"/>
<keyword evidence="14" id="KW-0630">Potassium</keyword>
<dbReference type="GO" id="GO:0000287">
    <property type="term" value="F:magnesium ion binding"/>
    <property type="evidence" value="ECO:0007669"/>
    <property type="project" value="UniProtKB-UniRule"/>
</dbReference>
<dbReference type="Gene3D" id="3.50.30.10">
    <property type="entry name" value="Phosphohistidine domain"/>
    <property type="match status" value="1"/>
</dbReference>
<evidence type="ECO:0000256" key="1">
    <source>
        <dbReference type="ARBA" id="ARBA00001946"/>
    </source>
</evidence>
<gene>
    <name evidence="23" type="ORF">TQ37_08005</name>
</gene>
<accession>A0A0G8ATB4</accession>
<dbReference type="NCBIfam" id="TIGR01064">
    <property type="entry name" value="pyruv_kin"/>
    <property type="match status" value="1"/>
</dbReference>
<dbReference type="Pfam" id="PF02887">
    <property type="entry name" value="PK_C"/>
    <property type="match status" value="1"/>
</dbReference>
<dbReference type="InterPro" id="IPR015793">
    <property type="entry name" value="Pyrv_Knase_brl"/>
</dbReference>
<dbReference type="InterPro" id="IPR008279">
    <property type="entry name" value="PEP-util_enz_mobile_dom"/>
</dbReference>
<dbReference type="Proteomes" id="UP000035037">
    <property type="component" value="Unassembled WGS sequence"/>
</dbReference>
<comment type="caution">
    <text evidence="23">The sequence shown here is derived from an EMBL/GenBank/DDBJ whole genome shotgun (WGS) entry which is preliminary data.</text>
</comment>
<comment type="catalytic activity">
    <reaction evidence="17 19">
        <text>pyruvate + ATP = phosphoenolpyruvate + ADP + H(+)</text>
        <dbReference type="Rhea" id="RHEA:18157"/>
        <dbReference type="ChEBI" id="CHEBI:15361"/>
        <dbReference type="ChEBI" id="CHEBI:15378"/>
        <dbReference type="ChEBI" id="CHEBI:30616"/>
        <dbReference type="ChEBI" id="CHEBI:58702"/>
        <dbReference type="ChEBI" id="CHEBI:456216"/>
        <dbReference type="EC" id="2.7.1.40"/>
    </reaction>
</comment>
<sequence>MTAPYGRFNGRQRREYVNRRTKIVATIGPATDSALTLQKLIRAGATTFRLNFSHGSHSEHALRVATIRQVAHQMNQNIGILADLQGPKIRLGRFQDGPIRLAKGDRFQLTSRSVICNQSIAQVTYNALAEELTAGARILLDDGKVEMRVTAVDLETQTLHCQVVVGGMLSNNKGVNFPDVQLSVSALTEKDRTDLRFALQQGVDWIALSFVRNPEDMVAVKELIHGHGYNTPVVAKIEKFEAISRIDEILPLCDGVMVARGDLGVEIPPEDVPLLQKELIRKANGLGIPIITATQMLDSMATNPRPTRAEVSDVANAILDGTDAVMLSNETAVGQYPVEAVETMTTIARRIEQNYPQPRLSGNCQHTIPNSISQAVSTIASQLEAAAIVPLTQSGATARNVSKFRPITPILAVTSQVRVARQLQLVWGVYPLLVDTQSSGSRTFTLALGVAREQGLLQEGDLVVQTAGTLAGVSGSTDLIRVGIVAAVLGKGLGVGSASVTARARVAHSPQEARHLEPGEVLVVNQTSAAYMDVIRRAGGILTELGGRQSHAAVIGQRLRIPVIAGVAGATQAVRQGEVITLDVSHGLVKSGSGSDLMEAHS</sequence>
<dbReference type="InterPro" id="IPR036918">
    <property type="entry name" value="Pyrv_Knase_C_sf"/>
</dbReference>
<dbReference type="Pfam" id="PF00391">
    <property type="entry name" value="PEP-utilizers"/>
    <property type="match status" value="1"/>
</dbReference>
<keyword evidence="13 19" id="KW-0460">Magnesium</keyword>
<evidence type="ECO:0000259" key="21">
    <source>
        <dbReference type="Pfam" id="PF00391"/>
    </source>
</evidence>
<name>A0A0G8ATB4_9SYNE</name>
<dbReference type="SUPFAM" id="SSF52009">
    <property type="entry name" value="Phosphohistidine domain"/>
    <property type="match status" value="1"/>
</dbReference>
<evidence type="ECO:0000256" key="18">
    <source>
        <dbReference type="NCBIfam" id="TIGR01064"/>
    </source>
</evidence>
<evidence type="ECO:0000256" key="4">
    <source>
        <dbReference type="ARBA" id="ARBA00006237"/>
    </source>
</evidence>
<organism evidence="23 24">
    <name type="scientific">Candidatus Synechococcus spongiarum 15L</name>
    <dbReference type="NCBI Taxonomy" id="1608419"/>
    <lineage>
        <taxon>Bacteria</taxon>
        <taxon>Bacillati</taxon>
        <taxon>Cyanobacteriota</taxon>
        <taxon>Cyanophyceae</taxon>
        <taxon>Synechococcales</taxon>
        <taxon>Synechococcaceae</taxon>
        <taxon>Synechococcus</taxon>
    </lineage>
</organism>
<dbReference type="InterPro" id="IPR036637">
    <property type="entry name" value="Phosphohistidine_dom_sf"/>
</dbReference>
<comment type="pathway">
    <text evidence="3 19">Carbohydrate degradation; glycolysis; pyruvate from D-glyceraldehyde 3-phosphate: step 5/5.</text>
</comment>
<evidence type="ECO:0000256" key="10">
    <source>
        <dbReference type="ARBA" id="ARBA00022741"/>
    </source>
</evidence>
<evidence type="ECO:0000259" key="22">
    <source>
        <dbReference type="Pfam" id="PF02887"/>
    </source>
</evidence>
<keyword evidence="10" id="KW-0547">Nucleotide-binding</keyword>
<comment type="subunit">
    <text evidence="6">Homotetramer.</text>
</comment>
<dbReference type="Gene3D" id="2.40.33.10">
    <property type="entry name" value="PK beta-barrel domain-like"/>
    <property type="match status" value="1"/>
</dbReference>
<dbReference type="InterPro" id="IPR015795">
    <property type="entry name" value="Pyrv_Knase_C"/>
</dbReference>
<dbReference type="NCBIfam" id="NF004978">
    <property type="entry name" value="PRK06354.1"/>
    <property type="match status" value="1"/>
</dbReference>
<evidence type="ECO:0000313" key="23">
    <source>
        <dbReference type="EMBL" id="KKZ10954.1"/>
    </source>
</evidence>
<dbReference type="FunFam" id="3.40.1380.20:FF:000013">
    <property type="entry name" value="Pyruvate kinase"/>
    <property type="match status" value="1"/>
</dbReference>
<comment type="similarity">
    <text evidence="4">In the C-terminal section; belongs to the PEP-utilizing enzyme family.</text>
</comment>
<evidence type="ECO:0000256" key="7">
    <source>
        <dbReference type="ARBA" id="ARBA00012142"/>
    </source>
</evidence>
<feature type="domain" description="PEP-utilising enzyme mobile" evidence="21">
    <location>
        <begin position="517"/>
        <end position="587"/>
    </location>
</feature>
<evidence type="ECO:0000256" key="14">
    <source>
        <dbReference type="ARBA" id="ARBA00022958"/>
    </source>
</evidence>
<comment type="cofactor">
    <cofactor evidence="1">
        <name>Mg(2+)</name>
        <dbReference type="ChEBI" id="CHEBI:18420"/>
    </cofactor>
</comment>
<dbReference type="STRING" id="431041.FLM9_518"/>
<proteinExistence type="inferred from homology"/>
<dbReference type="FunFam" id="2.40.33.10:FF:000001">
    <property type="entry name" value="Pyruvate kinase"/>
    <property type="match status" value="1"/>
</dbReference>
<dbReference type="InterPro" id="IPR015806">
    <property type="entry name" value="Pyrv_Knase_insert_dom_sf"/>
</dbReference>